<dbReference type="EMBL" id="JAIMJA010000002">
    <property type="protein sequence ID" value="MCE2593619.1"/>
    <property type="molecule type" value="Genomic_DNA"/>
</dbReference>
<dbReference type="InterPro" id="IPR052520">
    <property type="entry name" value="ATL_DNA_repair"/>
</dbReference>
<dbReference type="RefSeq" id="WP_232800145.1">
    <property type="nucleotide sequence ID" value="NZ_JAIMJA010000002.1"/>
</dbReference>
<accession>A0ABS8W3U8</accession>
<dbReference type="Pfam" id="PF01035">
    <property type="entry name" value="DNA_binding_1"/>
    <property type="match status" value="1"/>
</dbReference>
<evidence type="ECO:0000313" key="4">
    <source>
        <dbReference type="Proteomes" id="UP001201273"/>
    </source>
</evidence>
<evidence type="ECO:0000313" key="3">
    <source>
        <dbReference type="EMBL" id="MCE2593619.1"/>
    </source>
</evidence>
<comment type="caution">
    <text evidence="3">The sequence shown here is derived from an EMBL/GenBank/DDBJ whole genome shotgun (WGS) entry which is preliminary data.</text>
</comment>
<reference evidence="3 4" key="1">
    <citation type="journal article" date="2022" name="Environ. Microbiol. Rep.">
        <title>Eco-phylogenetic analyses reveal divergent evolution of vitamin B12 metabolism in the marine bacterial family 'Psychromonadaceae'.</title>
        <authorList>
            <person name="Jin X."/>
            <person name="Yang Y."/>
            <person name="Cao H."/>
            <person name="Gao B."/>
            <person name="Zhao Z."/>
        </authorList>
    </citation>
    <scope>NUCLEOTIDE SEQUENCE [LARGE SCALE GENOMIC DNA]</scope>
    <source>
        <strain evidence="3 4">MKS20</strain>
    </source>
</reference>
<proteinExistence type="predicted"/>
<gene>
    <name evidence="3" type="ORF">K6Y31_02180</name>
</gene>
<keyword evidence="4" id="KW-1185">Reference proteome</keyword>
<feature type="domain" description="Methylated-DNA-[protein]-cysteine S-methyltransferase DNA binding" evidence="2">
    <location>
        <begin position="6"/>
        <end position="85"/>
    </location>
</feature>
<evidence type="ECO:0000256" key="1">
    <source>
        <dbReference type="ARBA" id="ARBA00022763"/>
    </source>
</evidence>
<dbReference type="Gene3D" id="1.10.10.10">
    <property type="entry name" value="Winged helix-like DNA-binding domain superfamily/Winged helix DNA-binding domain"/>
    <property type="match status" value="1"/>
</dbReference>
<dbReference type="InterPro" id="IPR014048">
    <property type="entry name" value="MethylDNA_cys_MeTrfase_DNA-bd"/>
</dbReference>
<protein>
    <submittedName>
        <fullName evidence="3">MGMT family protein</fullName>
    </submittedName>
</protein>
<dbReference type="PANTHER" id="PTHR42942">
    <property type="entry name" value="6-O-METHYLGUANINE DNA METHYLTRANSFERASE"/>
    <property type="match status" value="1"/>
</dbReference>
<dbReference type="SUPFAM" id="SSF46767">
    <property type="entry name" value="Methylated DNA-protein cysteine methyltransferase, C-terminal domain"/>
    <property type="match status" value="1"/>
</dbReference>
<evidence type="ECO:0000259" key="2">
    <source>
        <dbReference type="Pfam" id="PF01035"/>
    </source>
</evidence>
<keyword evidence="1" id="KW-0227">DNA damage</keyword>
<organism evidence="3 4">
    <name type="scientific">Motilimonas cestriensis</name>
    <dbReference type="NCBI Taxonomy" id="2742685"/>
    <lineage>
        <taxon>Bacteria</taxon>
        <taxon>Pseudomonadati</taxon>
        <taxon>Pseudomonadota</taxon>
        <taxon>Gammaproteobacteria</taxon>
        <taxon>Alteromonadales</taxon>
        <taxon>Alteromonadales genera incertae sedis</taxon>
        <taxon>Motilimonas</taxon>
    </lineage>
</organism>
<dbReference type="Proteomes" id="UP001201273">
    <property type="component" value="Unassembled WGS sequence"/>
</dbReference>
<sequence>MSEQKYQQIYQVIQLIPEGSVAFYGQVADLAGLPKHARLVSKALKVAPSELNLPWHRVVSSQGKIAIAKNTPLYHEQKQRLLVEGVAFKGERISPAHYWQPDLFALLTQLTH</sequence>
<dbReference type="CDD" id="cd06445">
    <property type="entry name" value="ATase"/>
    <property type="match status" value="1"/>
</dbReference>
<dbReference type="InterPro" id="IPR036388">
    <property type="entry name" value="WH-like_DNA-bd_sf"/>
</dbReference>
<dbReference type="InterPro" id="IPR036217">
    <property type="entry name" value="MethylDNA_cys_MeTrfase_DNAb"/>
</dbReference>
<dbReference type="PANTHER" id="PTHR42942:SF1">
    <property type="entry name" value="ALKYLTRANSFERASE-LIKE PROTEIN 1"/>
    <property type="match status" value="1"/>
</dbReference>
<name>A0ABS8W3U8_9GAMM</name>